<proteinExistence type="predicted"/>
<dbReference type="EMBL" id="FNQJ01000003">
    <property type="protein sequence ID" value="SDZ91920.1"/>
    <property type="molecule type" value="Genomic_DNA"/>
</dbReference>
<evidence type="ECO:0000256" key="1">
    <source>
        <dbReference type="SAM" id="Phobius"/>
    </source>
</evidence>
<evidence type="ECO:0000313" key="2">
    <source>
        <dbReference type="EMBL" id="SDZ91920.1"/>
    </source>
</evidence>
<sequence>MAKINKSSHGKHGVTTQQRGIALIEAMVALLIVSLGALGLIGMHLFLNRNADVAKQRSEAAKLAQGEMENMRVYRTATPSSDALFWTNVIKTDATGAEIKTGTASSPYTSNTAYTLQRSVPASAPTAGNYRDVQVKVTWPDRSGENQALVFRSIMNGVDPATAVSLSLVPNGSNVRDTLGRNVSIPIPSKNLGDGTSVFKPKSGDDTAIVFDNTTGLIKKTCRITKTIQSAQITLADLTDCTNKIAYLLSGFIRFKSVDLKSNFVSTDANDPVPTNTTWSVNMIMNDATPLPGSALPTQKHGLLSLLSKNSAAWTTTISNSRYPSAPKCAAESLKTIKFTAAVDYSFTNNGSTTPTTSTTVYLTIPESTALTPTAIAPYTIYPAEKIINTSIVDLSEYYVGYSCVIEPIDLDNDPLTANAWTGITQLSVSGTGTASSASIGTTYKICRFSADYNLSYNPSFPYSSSNYPIWYPVSPTPDAATNQNIDRINNEEHPYAYLNVQRSLSNQNFLVINGSNSCPSGSAVEVNGTGSEVYTDTTTVLHQP</sequence>
<keyword evidence="1" id="KW-1133">Transmembrane helix</keyword>
<keyword evidence="3" id="KW-1185">Reference proteome</keyword>
<gene>
    <name evidence="2" type="ORF">SAMN05421875_103116</name>
</gene>
<dbReference type="AlphaFoldDB" id="A0A1H3WY97"/>
<keyword evidence="1" id="KW-0472">Membrane</keyword>
<name>A0A1H3WY97_9BURK</name>
<keyword evidence="1" id="KW-0812">Transmembrane</keyword>
<organism evidence="2 3">
    <name type="scientific">Acidovorax soli</name>
    <dbReference type="NCBI Taxonomy" id="592050"/>
    <lineage>
        <taxon>Bacteria</taxon>
        <taxon>Pseudomonadati</taxon>
        <taxon>Pseudomonadota</taxon>
        <taxon>Betaproteobacteria</taxon>
        <taxon>Burkholderiales</taxon>
        <taxon>Comamonadaceae</taxon>
        <taxon>Acidovorax</taxon>
    </lineage>
</organism>
<dbReference type="Proteomes" id="UP000199002">
    <property type="component" value="Unassembled WGS sequence"/>
</dbReference>
<dbReference type="RefSeq" id="WP_139285327.1">
    <property type="nucleotide sequence ID" value="NZ_CAXIQL010000082.1"/>
</dbReference>
<feature type="transmembrane region" description="Helical" evidence="1">
    <location>
        <begin position="21"/>
        <end position="47"/>
    </location>
</feature>
<dbReference type="GeneID" id="40449583"/>
<dbReference type="STRING" id="592050.SAMN05421875_103116"/>
<reference evidence="3" key="1">
    <citation type="submission" date="2016-10" db="EMBL/GenBank/DDBJ databases">
        <authorList>
            <person name="Varghese N."/>
            <person name="Submissions S."/>
        </authorList>
    </citation>
    <scope>NUCLEOTIDE SEQUENCE [LARGE SCALE GENOMIC DNA]</scope>
    <source>
        <strain evidence="3">DSM 25157</strain>
    </source>
</reference>
<accession>A0A1H3WY97</accession>
<evidence type="ECO:0000313" key="3">
    <source>
        <dbReference type="Proteomes" id="UP000199002"/>
    </source>
</evidence>
<protein>
    <submittedName>
        <fullName evidence="2">Type IV pilus modification protein PilV</fullName>
    </submittedName>
</protein>